<comment type="caution">
    <text evidence="1">The sequence shown here is derived from an EMBL/GenBank/DDBJ whole genome shotgun (WGS) entry which is preliminary data.</text>
</comment>
<accession>A0ABP4X2J3</accession>
<evidence type="ECO:0000313" key="2">
    <source>
        <dbReference type="Proteomes" id="UP001500655"/>
    </source>
</evidence>
<evidence type="ECO:0000313" key="1">
    <source>
        <dbReference type="EMBL" id="GAA1766375.1"/>
    </source>
</evidence>
<protein>
    <recommendedName>
        <fullName evidence="3">MHC class I antigen</fullName>
    </recommendedName>
</protein>
<dbReference type="Proteomes" id="UP001500655">
    <property type="component" value="Unassembled WGS sequence"/>
</dbReference>
<organism evidence="1 2">
    <name type="scientific">Luedemannella helvata</name>
    <dbReference type="NCBI Taxonomy" id="349315"/>
    <lineage>
        <taxon>Bacteria</taxon>
        <taxon>Bacillati</taxon>
        <taxon>Actinomycetota</taxon>
        <taxon>Actinomycetes</taxon>
        <taxon>Micromonosporales</taxon>
        <taxon>Micromonosporaceae</taxon>
        <taxon>Luedemannella</taxon>
    </lineage>
</organism>
<name>A0ABP4X2J3_9ACTN</name>
<reference evidence="2" key="1">
    <citation type="journal article" date="2019" name="Int. J. Syst. Evol. Microbiol.">
        <title>The Global Catalogue of Microorganisms (GCM) 10K type strain sequencing project: providing services to taxonomists for standard genome sequencing and annotation.</title>
        <authorList>
            <consortium name="The Broad Institute Genomics Platform"/>
            <consortium name="The Broad Institute Genome Sequencing Center for Infectious Disease"/>
            <person name="Wu L."/>
            <person name="Ma J."/>
        </authorList>
    </citation>
    <scope>NUCLEOTIDE SEQUENCE [LARGE SCALE GENOMIC DNA]</scope>
    <source>
        <strain evidence="2">JCM 13249</strain>
    </source>
</reference>
<keyword evidence="2" id="KW-1185">Reference proteome</keyword>
<sequence>MCSNNGMEKRRHFWNGSWGRLARRDVLLYEDGGQWLIEDRTGGAEGRSRWIPRDDEDAALDVVRSLLAGTQDWREL</sequence>
<dbReference type="EMBL" id="BAAALS010000022">
    <property type="protein sequence ID" value="GAA1766375.1"/>
    <property type="molecule type" value="Genomic_DNA"/>
</dbReference>
<gene>
    <name evidence="1" type="ORF">GCM10009681_41830</name>
</gene>
<evidence type="ECO:0008006" key="3">
    <source>
        <dbReference type="Google" id="ProtNLM"/>
    </source>
</evidence>
<proteinExistence type="predicted"/>